<name>A0ABD6DG16_9EURY</name>
<protein>
    <recommendedName>
        <fullName evidence="4">SipW-cognate class signal peptide</fullName>
    </recommendedName>
</protein>
<feature type="compositionally biased region" description="Gly residues" evidence="1">
    <location>
        <begin position="371"/>
        <end position="382"/>
    </location>
</feature>
<dbReference type="RefSeq" id="WP_256399226.1">
    <property type="nucleotide sequence ID" value="NZ_JANHJR010000001.1"/>
</dbReference>
<organism evidence="2 3">
    <name type="scientific">Haloarchaeobius litoreus</name>
    <dbReference type="NCBI Taxonomy" id="755306"/>
    <lineage>
        <taxon>Archaea</taxon>
        <taxon>Methanobacteriati</taxon>
        <taxon>Methanobacteriota</taxon>
        <taxon>Stenosarchaea group</taxon>
        <taxon>Halobacteria</taxon>
        <taxon>Halobacteriales</taxon>
        <taxon>Halorubellaceae</taxon>
        <taxon>Haloarchaeobius</taxon>
    </lineage>
</organism>
<keyword evidence="3" id="KW-1185">Reference proteome</keyword>
<dbReference type="InterPro" id="IPR006311">
    <property type="entry name" value="TAT_signal"/>
</dbReference>
<feature type="region of interest" description="Disordered" evidence="1">
    <location>
        <begin position="350"/>
        <end position="382"/>
    </location>
</feature>
<proteinExistence type="predicted"/>
<dbReference type="AlphaFoldDB" id="A0ABD6DG16"/>
<dbReference type="PROSITE" id="PS51318">
    <property type="entry name" value="TAT"/>
    <property type="match status" value="1"/>
</dbReference>
<accession>A0ABD6DG16</accession>
<dbReference type="EMBL" id="JBHUDO010000002">
    <property type="protein sequence ID" value="MFD1645261.1"/>
    <property type="molecule type" value="Genomic_DNA"/>
</dbReference>
<gene>
    <name evidence="2" type="ORF">ACFSBL_06160</name>
</gene>
<evidence type="ECO:0000256" key="1">
    <source>
        <dbReference type="SAM" id="MobiDB-lite"/>
    </source>
</evidence>
<sequence length="382" mass="39761">MSGLTRREILVGASVIGGAGAISTASTYGALADLERFTGNSLQAGLLDLLVEWEHDDDTGASDGQVSIDLGTLSPGRQGYVTFIVDLPESDDGVNNPAYTWVRTFCPSTTGRLAGALTLSLRYVDETGAYTSEPLFEGTLCDVARTYQTGLALDPAHDPTATVPGCLNASEDGPLHLRLDYELAEDYVGEETVGLGFEFAAVACRHTDPTDGGPFAAVQAVNCYCGPDRHGVSYVEVYVCEDGAPGCDCVLLGKLELDDKLPENCGIGTPETLGENHIEPGRYTLPVDDDCEDTGYDIVVTETVTKPDGVDEEVVALAFHVEGDGETPDPTLCQVAVKGGPGVAYYGPEHLDGNGTDGVLGAPEVDDDDGGTGAPGTGGGSR</sequence>
<evidence type="ECO:0008006" key="4">
    <source>
        <dbReference type="Google" id="ProtNLM"/>
    </source>
</evidence>
<comment type="caution">
    <text evidence="2">The sequence shown here is derived from an EMBL/GenBank/DDBJ whole genome shotgun (WGS) entry which is preliminary data.</text>
</comment>
<reference evidence="2 3" key="1">
    <citation type="journal article" date="2019" name="Int. J. Syst. Evol. Microbiol.">
        <title>The Global Catalogue of Microorganisms (GCM) 10K type strain sequencing project: providing services to taxonomists for standard genome sequencing and annotation.</title>
        <authorList>
            <consortium name="The Broad Institute Genomics Platform"/>
            <consortium name="The Broad Institute Genome Sequencing Center for Infectious Disease"/>
            <person name="Wu L."/>
            <person name="Ma J."/>
        </authorList>
    </citation>
    <scope>NUCLEOTIDE SEQUENCE [LARGE SCALE GENOMIC DNA]</scope>
    <source>
        <strain evidence="2 3">CGMCC 1.10390</strain>
    </source>
</reference>
<evidence type="ECO:0000313" key="3">
    <source>
        <dbReference type="Proteomes" id="UP001597034"/>
    </source>
</evidence>
<dbReference type="Proteomes" id="UP001597034">
    <property type="component" value="Unassembled WGS sequence"/>
</dbReference>
<evidence type="ECO:0000313" key="2">
    <source>
        <dbReference type="EMBL" id="MFD1645261.1"/>
    </source>
</evidence>